<evidence type="ECO:0000313" key="3">
    <source>
        <dbReference type="Proteomes" id="UP000007151"/>
    </source>
</evidence>
<proteinExistence type="predicted"/>
<evidence type="ECO:0000313" key="2">
    <source>
        <dbReference type="EMBL" id="OWR49109.1"/>
    </source>
</evidence>
<protein>
    <submittedName>
        <fullName evidence="2">Uncharacterized protein</fullName>
    </submittedName>
</protein>
<reference evidence="2 3" key="1">
    <citation type="journal article" date="2011" name="Cell">
        <title>The monarch butterfly genome yields insights into long-distance migration.</title>
        <authorList>
            <person name="Zhan S."/>
            <person name="Merlin C."/>
            <person name="Boore J.L."/>
            <person name="Reppert S.M."/>
        </authorList>
    </citation>
    <scope>NUCLEOTIDE SEQUENCE [LARGE SCALE GENOMIC DNA]</scope>
    <source>
        <strain evidence="2">F-2</strain>
    </source>
</reference>
<organism evidence="2 3">
    <name type="scientific">Danaus plexippus plexippus</name>
    <dbReference type="NCBI Taxonomy" id="278856"/>
    <lineage>
        <taxon>Eukaryota</taxon>
        <taxon>Metazoa</taxon>
        <taxon>Ecdysozoa</taxon>
        <taxon>Arthropoda</taxon>
        <taxon>Hexapoda</taxon>
        <taxon>Insecta</taxon>
        <taxon>Pterygota</taxon>
        <taxon>Neoptera</taxon>
        <taxon>Endopterygota</taxon>
        <taxon>Lepidoptera</taxon>
        <taxon>Glossata</taxon>
        <taxon>Ditrysia</taxon>
        <taxon>Papilionoidea</taxon>
        <taxon>Nymphalidae</taxon>
        <taxon>Danainae</taxon>
        <taxon>Danaini</taxon>
        <taxon>Danaina</taxon>
        <taxon>Danaus</taxon>
        <taxon>Danaus</taxon>
    </lineage>
</organism>
<dbReference type="EMBL" id="AGBW02010130">
    <property type="protein sequence ID" value="OWR49109.1"/>
    <property type="molecule type" value="Genomic_DNA"/>
</dbReference>
<sequence length="95" mass="10352">MWLEAGADARRKSIIIFGMDLWLTLTFPITEHVRVVRSVTPGAAPYLAVISERVLPDADSEAPLPTRDDVTGAENPSHDYSSGDTKTDKKPDTAV</sequence>
<dbReference type="Proteomes" id="UP000007151">
    <property type="component" value="Unassembled WGS sequence"/>
</dbReference>
<dbReference type="KEGG" id="dpl:KGM_203458"/>
<dbReference type="InParanoid" id="A0A212F5X4"/>
<gene>
    <name evidence="2" type="ORF">KGM_203458</name>
</gene>
<accession>A0A212F5X4</accession>
<keyword evidence="3" id="KW-1185">Reference proteome</keyword>
<dbReference type="AlphaFoldDB" id="A0A212F5X4"/>
<evidence type="ECO:0000256" key="1">
    <source>
        <dbReference type="SAM" id="MobiDB-lite"/>
    </source>
</evidence>
<feature type="region of interest" description="Disordered" evidence="1">
    <location>
        <begin position="58"/>
        <end position="95"/>
    </location>
</feature>
<name>A0A212F5X4_DANPL</name>
<comment type="caution">
    <text evidence="2">The sequence shown here is derived from an EMBL/GenBank/DDBJ whole genome shotgun (WGS) entry which is preliminary data.</text>
</comment>
<feature type="compositionally biased region" description="Basic and acidic residues" evidence="1">
    <location>
        <begin position="85"/>
        <end position="95"/>
    </location>
</feature>